<dbReference type="SMART" id="SM00020">
    <property type="entry name" value="Tryp_SPc"/>
    <property type="match status" value="1"/>
</dbReference>
<dbReference type="PANTHER" id="PTHR24260:SF147">
    <property type="entry name" value="EG:BACR7A4.3 PROTEIN-RELATED"/>
    <property type="match status" value="1"/>
</dbReference>
<comment type="similarity">
    <text evidence="2">Belongs to the peptidase S1 family. CLIP subfamily.</text>
</comment>
<dbReference type="InterPro" id="IPR001254">
    <property type="entry name" value="Trypsin_dom"/>
</dbReference>
<dbReference type="FunFam" id="2.40.10.10:FF:000068">
    <property type="entry name" value="transmembrane protease serine 2"/>
    <property type="match status" value="1"/>
</dbReference>
<evidence type="ECO:0000259" key="4">
    <source>
        <dbReference type="PROSITE" id="PS50240"/>
    </source>
</evidence>
<keyword evidence="5" id="KW-0378">Hydrolase</keyword>
<name>A0A1W7R7B5_AEDAL</name>
<dbReference type="AlphaFoldDB" id="A0A1W7R7B5"/>
<feature type="signal peptide" evidence="3">
    <location>
        <begin position="1"/>
        <end position="27"/>
    </location>
</feature>
<dbReference type="GO" id="GO:0004252">
    <property type="term" value="F:serine-type endopeptidase activity"/>
    <property type="evidence" value="ECO:0007669"/>
    <property type="project" value="InterPro"/>
</dbReference>
<feature type="chain" id="PRO_5012439092" evidence="3">
    <location>
        <begin position="28"/>
        <end position="298"/>
    </location>
</feature>
<dbReference type="InterPro" id="IPR009003">
    <property type="entry name" value="Peptidase_S1_PA"/>
</dbReference>
<dbReference type="PRINTS" id="PR00722">
    <property type="entry name" value="CHYMOTRYPSIN"/>
</dbReference>
<sequence length="298" mass="33736">MRYTTSYRSCSALLLTILFAGWVQVHGHHRASHDKCEEYRSWASSNLANCNRPKPLILLDPIRVGDYPHQAFFGWKEQNNPQTFEFLSSGSLISERYLLTAAHSTRYQQKPPDVVRFGVVDLGAEDQPHTDYELEEIIVHPNYTTSLAYNDIALVKLREPVSFSKDIRPACLWDSLEMNFTSVVTTAFGSRDYAGLPVQLEKHNMDVIGNSQCQKALVNIRKLRDGVMDHQLCLAHTDRQHHASIGNSGSTAQIKLDPKDCFAYIVGISSHEFGAAGIPDIYTRVASFVEWIEEIVWH</sequence>
<keyword evidence="3" id="KW-0732">Signal</keyword>
<dbReference type="Pfam" id="PF00089">
    <property type="entry name" value="Trypsin"/>
    <property type="match status" value="1"/>
</dbReference>
<dbReference type="PROSITE" id="PS50240">
    <property type="entry name" value="TRYPSIN_DOM"/>
    <property type="match status" value="1"/>
</dbReference>
<dbReference type="InterPro" id="IPR051333">
    <property type="entry name" value="CLIP_Serine_Protease"/>
</dbReference>
<evidence type="ECO:0000256" key="2">
    <source>
        <dbReference type="ARBA" id="ARBA00024195"/>
    </source>
</evidence>
<dbReference type="EMBL" id="GEHC01000607">
    <property type="protein sequence ID" value="JAV47038.1"/>
    <property type="molecule type" value="Transcribed_RNA"/>
</dbReference>
<dbReference type="VEuPathDB" id="VectorBase:AALC636_008322"/>
<evidence type="ECO:0000256" key="3">
    <source>
        <dbReference type="SAM" id="SignalP"/>
    </source>
</evidence>
<proteinExistence type="inferred from homology"/>
<dbReference type="SUPFAM" id="SSF50494">
    <property type="entry name" value="Trypsin-like serine proteases"/>
    <property type="match status" value="1"/>
</dbReference>
<keyword evidence="5" id="KW-0645">Protease</keyword>
<dbReference type="GO" id="GO:0006508">
    <property type="term" value="P:proteolysis"/>
    <property type="evidence" value="ECO:0007669"/>
    <property type="project" value="UniProtKB-KW"/>
</dbReference>
<dbReference type="VEuPathDB" id="VectorBase:AALF010123"/>
<keyword evidence="1" id="KW-1015">Disulfide bond</keyword>
<dbReference type="InterPro" id="IPR043504">
    <property type="entry name" value="Peptidase_S1_PA_chymotrypsin"/>
</dbReference>
<dbReference type="VEuPathDB" id="VectorBase:AALFPA_063598"/>
<dbReference type="PANTHER" id="PTHR24260">
    <property type="match status" value="1"/>
</dbReference>
<evidence type="ECO:0000313" key="5">
    <source>
        <dbReference type="EMBL" id="JAV47038.1"/>
    </source>
</evidence>
<dbReference type="InterPro" id="IPR001314">
    <property type="entry name" value="Peptidase_S1A"/>
</dbReference>
<feature type="domain" description="Peptidase S1" evidence="4">
    <location>
        <begin position="56"/>
        <end position="297"/>
    </location>
</feature>
<evidence type="ECO:0000256" key="1">
    <source>
        <dbReference type="ARBA" id="ARBA00023157"/>
    </source>
</evidence>
<dbReference type="Gene3D" id="2.40.10.10">
    <property type="entry name" value="Trypsin-like serine proteases"/>
    <property type="match status" value="2"/>
</dbReference>
<accession>A0A1W7R7B5</accession>
<reference evidence="5" key="1">
    <citation type="submission" date="2016-03" db="EMBL/GenBank/DDBJ databases">
        <title>RNAseq analyses of the sensorial organs of adult female Aedes albopictus.</title>
        <authorList>
            <person name="Fabrizio L."/>
            <person name="Ribeiro J.M."/>
            <person name="Arca B."/>
        </authorList>
    </citation>
    <scope>NUCLEOTIDE SEQUENCE</scope>
</reference>
<organism evidence="5">
    <name type="scientific">Aedes albopictus</name>
    <name type="common">Asian tiger mosquito</name>
    <name type="synonym">Stegomyia albopicta</name>
    <dbReference type="NCBI Taxonomy" id="7160"/>
    <lineage>
        <taxon>Eukaryota</taxon>
        <taxon>Metazoa</taxon>
        <taxon>Ecdysozoa</taxon>
        <taxon>Arthropoda</taxon>
        <taxon>Hexapoda</taxon>
        <taxon>Insecta</taxon>
        <taxon>Pterygota</taxon>
        <taxon>Neoptera</taxon>
        <taxon>Endopterygota</taxon>
        <taxon>Diptera</taxon>
        <taxon>Nematocera</taxon>
        <taxon>Culicoidea</taxon>
        <taxon>Culicidae</taxon>
        <taxon>Culicinae</taxon>
        <taxon>Aedini</taxon>
        <taxon>Aedes</taxon>
        <taxon>Stegomyia</taxon>
    </lineage>
</organism>
<protein>
    <submittedName>
        <fullName evidence="5">Putative serine protease</fullName>
    </submittedName>
</protein>
<dbReference type="CDD" id="cd00190">
    <property type="entry name" value="Tryp_SPc"/>
    <property type="match status" value="1"/>
</dbReference>